<accession>A0A7E4VTJ7</accession>
<reference evidence="2" key="2">
    <citation type="submission" date="2020-10" db="UniProtKB">
        <authorList>
            <consortium name="WormBaseParasite"/>
        </authorList>
    </citation>
    <scope>IDENTIFICATION</scope>
</reference>
<sequence>MTAVGGSKKDYSDKAFSSFSACHNNIDDKNKQEHPRHDDCTEVKKNQCFQAEAFPFEALRLRKRDKVHFMDGRSKQWLQDCSFCKENWSCRSTSTVPSVTIYLQTTIFGCVFMRTLVV</sequence>
<keyword evidence="1" id="KW-1185">Reference proteome</keyword>
<evidence type="ECO:0000313" key="2">
    <source>
        <dbReference type="WBParaSite" id="Pan_g2881.t1"/>
    </source>
</evidence>
<protein>
    <submittedName>
        <fullName evidence="2">Zinc finger protein</fullName>
    </submittedName>
</protein>
<name>A0A7E4VTJ7_PANRE</name>
<dbReference type="AlphaFoldDB" id="A0A7E4VTJ7"/>
<organism evidence="1 2">
    <name type="scientific">Panagrellus redivivus</name>
    <name type="common">Microworm</name>
    <dbReference type="NCBI Taxonomy" id="6233"/>
    <lineage>
        <taxon>Eukaryota</taxon>
        <taxon>Metazoa</taxon>
        <taxon>Ecdysozoa</taxon>
        <taxon>Nematoda</taxon>
        <taxon>Chromadorea</taxon>
        <taxon>Rhabditida</taxon>
        <taxon>Tylenchina</taxon>
        <taxon>Panagrolaimomorpha</taxon>
        <taxon>Panagrolaimoidea</taxon>
        <taxon>Panagrolaimidae</taxon>
        <taxon>Panagrellus</taxon>
    </lineage>
</organism>
<evidence type="ECO:0000313" key="1">
    <source>
        <dbReference type="Proteomes" id="UP000492821"/>
    </source>
</evidence>
<proteinExistence type="predicted"/>
<reference evidence="1" key="1">
    <citation type="journal article" date="2013" name="Genetics">
        <title>The draft genome and transcriptome of Panagrellus redivivus are shaped by the harsh demands of a free-living lifestyle.</title>
        <authorList>
            <person name="Srinivasan J."/>
            <person name="Dillman A.R."/>
            <person name="Macchietto M.G."/>
            <person name="Heikkinen L."/>
            <person name="Lakso M."/>
            <person name="Fracchia K.M."/>
            <person name="Antoshechkin I."/>
            <person name="Mortazavi A."/>
            <person name="Wong G."/>
            <person name="Sternberg P.W."/>
        </authorList>
    </citation>
    <scope>NUCLEOTIDE SEQUENCE [LARGE SCALE GENOMIC DNA]</scope>
    <source>
        <strain evidence="1">MT8872</strain>
    </source>
</reference>
<dbReference type="Proteomes" id="UP000492821">
    <property type="component" value="Unassembled WGS sequence"/>
</dbReference>
<dbReference type="WBParaSite" id="Pan_g2881.t1">
    <property type="protein sequence ID" value="Pan_g2881.t1"/>
    <property type="gene ID" value="Pan_g2881"/>
</dbReference>